<name>A0AAD9JEF9_9ANNE</name>
<comment type="caution">
    <text evidence="2">The sequence shown here is derived from an EMBL/GenBank/DDBJ whole genome shotgun (WGS) entry which is preliminary data.</text>
</comment>
<dbReference type="AlphaFoldDB" id="A0AAD9JEF9"/>
<keyword evidence="1" id="KW-0812">Transmembrane</keyword>
<feature type="transmembrane region" description="Helical" evidence="1">
    <location>
        <begin position="45"/>
        <end position="62"/>
    </location>
</feature>
<accession>A0AAD9JEF9</accession>
<keyword evidence="1" id="KW-0472">Membrane</keyword>
<dbReference type="Proteomes" id="UP001208570">
    <property type="component" value="Unassembled WGS sequence"/>
</dbReference>
<dbReference type="PANTHER" id="PTHR33444:SF2">
    <property type="entry name" value="MARVEL DOMAIN-CONTAINING PROTEIN"/>
    <property type="match status" value="1"/>
</dbReference>
<feature type="transmembrane region" description="Helical" evidence="1">
    <location>
        <begin position="82"/>
        <end position="99"/>
    </location>
</feature>
<dbReference type="EMBL" id="JAODUP010000372">
    <property type="protein sequence ID" value="KAK2151202.1"/>
    <property type="molecule type" value="Genomic_DNA"/>
</dbReference>
<reference evidence="2" key="1">
    <citation type="journal article" date="2023" name="Mol. Biol. Evol.">
        <title>Third-Generation Sequencing Reveals the Adaptive Role of the Epigenome in Three Deep-Sea Polychaetes.</title>
        <authorList>
            <person name="Perez M."/>
            <person name="Aroh O."/>
            <person name="Sun Y."/>
            <person name="Lan Y."/>
            <person name="Juniper S.K."/>
            <person name="Young C.R."/>
            <person name="Angers B."/>
            <person name="Qian P.Y."/>
        </authorList>
    </citation>
    <scope>NUCLEOTIDE SEQUENCE</scope>
    <source>
        <strain evidence="2">P08H-3</strain>
    </source>
</reference>
<dbReference type="InterPro" id="IPR040350">
    <property type="entry name" value="TMEM272"/>
</dbReference>
<organism evidence="2 3">
    <name type="scientific">Paralvinella palmiformis</name>
    <dbReference type="NCBI Taxonomy" id="53620"/>
    <lineage>
        <taxon>Eukaryota</taxon>
        <taxon>Metazoa</taxon>
        <taxon>Spiralia</taxon>
        <taxon>Lophotrochozoa</taxon>
        <taxon>Annelida</taxon>
        <taxon>Polychaeta</taxon>
        <taxon>Sedentaria</taxon>
        <taxon>Canalipalpata</taxon>
        <taxon>Terebellida</taxon>
        <taxon>Terebelliformia</taxon>
        <taxon>Alvinellidae</taxon>
        <taxon>Paralvinella</taxon>
    </lineage>
</organism>
<gene>
    <name evidence="2" type="ORF">LSH36_372g02011</name>
</gene>
<evidence type="ECO:0000313" key="3">
    <source>
        <dbReference type="Proteomes" id="UP001208570"/>
    </source>
</evidence>
<keyword evidence="1" id="KW-1133">Transmembrane helix</keyword>
<proteinExistence type="predicted"/>
<sequence length="101" mass="11262">MVQGSVYSPGIWRTLTALFFLMSLTMLIVGSIFVNNCEGGRFIPIYLILSGVIGTLHFIIMLRDCCRAKPKRGLFSGGNYRLLQAANCLFAVFLGWTFFGE</sequence>
<keyword evidence="3" id="KW-1185">Reference proteome</keyword>
<dbReference type="PANTHER" id="PTHR33444">
    <property type="entry name" value="SI:DKEY-19B23.12-RELATED"/>
    <property type="match status" value="1"/>
</dbReference>
<evidence type="ECO:0000313" key="2">
    <source>
        <dbReference type="EMBL" id="KAK2151202.1"/>
    </source>
</evidence>
<protein>
    <submittedName>
        <fullName evidence="2">Uncharacterized protein</fullName>
    </submittedName>
</protein>
<evidence type="ECO:0000256" key="1">
    <source>
        <dbReference type="SAM" id="Phobius"/>
    </source>
</evidence>
<feature type="transmembrane region" description="Helical" evidence="1">
    <location>
        <begin position="12"/>
        <end position="33"/>
    </location>
</feature>